<dbReference type="EMBL" id="JAGTXO010000052">
    <property type="protein sequence ID" value="KAG8458421.1"/>
    <property type="molecule type" value="Genomic_DNA"/>
</dbReference>
<dbReference type="AlphaFoldDB" id="A0A8J6C4L6"/>
<protein>
    <submittedName>
        <fullName evidence="4">Uncharacterized protein</fullName>
    </submittedName>
</protein>
<dbReference type="OrthoDB" id="10641301at2759"/>
<proteinExistence type="predicted"/>
<evidence type="ECO:0000256" key="2">
    <source>
        <dbReference type="SAM" id="Phobius"/>
    </source>
</evidence>
<name>A0A8J6C4L6_DIALT</name>
<feature type="region of interest" description="Disordered" evidence="1">
    <location>
        <begin position="139"/>
        <end position="167"/>
    </location>
</feature>
<organism evidence="4 5">
    <name type="scientific">Diacronema lutheri</name>
    <name type="common">Unicellular marine alga</name>
    <name type="synonym">Monochrysis lutheri</name>
    <dbReference type="NCBI Taxonomy" id="2081491"/>
    <lineage>
        <taxon>Eukaryota</taxon>
        <taxon>Haptista</taxon>
        <taxon>Haptophyta</taxon>
        <taxon>Pavlovophyceae</taxon>
        <taxon>Pavlovales</taxon>
        <taxon>Pavlovaceae</taxon>
        <taxon>Diacronema</taxon>
    </lineage>
</organism>
<evidence type="ECO:0000313" key="4">
    <source>
        <dbReference type="EMBL" id="KAG8458421.1"/>
    </source>
</evidence>
<feature type="transmembrane region" description="Helical" evidence="2">
    <location>
        <begin position="194"/>
        <end position="217"/>
    </location>
</feature>
<accession>A0A8J6C4L6</accession>
<keyword evidence="3" id="KW-0732">Signal</keyword>
<dbReference type="Proteomes" id="UP000751190">
    <property type="component" value="Unassembled WGS sequence"/>
</dbReference>
<sequence>MAPRAWAVALALLALGAGRASASCQRAPECSCCEYVRPVKQRQARRALASGPFKPGTAERSQSLGVYSAFFKLKLACAAWVQRNKGYSDYACHIADAPGARYRGFVYAANSALNVKRESAAACRSGPVGGGLPMRTNVVYKCEPDPSSPPPPPPSPPAPPPNRTGYLRLHVPRHRAPSAAPPLPADGGSVLTGAFLTVLTVAGLLLCVAGVATFALVGGSQSDFVSALREAWYSSPRDDARAGTRGSRAGVGTHLASDDGDEDDVDYSYAAQHALADERPSTRAPPAPAIDPRDVYGARYARPDPAAPRAGPAATFACLDADP</sequence>
<evidence type="ECO:0000256" key="1">
    <source>
        <dbReference type="SAM" id="MobiDB-lite"/>
    </source>
</evidence>
<keyword evidence="2" id="KW-0472">Membrane</keyword>
<feature type="region of interest" description="Disordered" evidence="1">
    <location>
        <begin position="237"/>
        <end position="294"/>
    </location>
</feature>
<comment type="caution">
    <text evidence="4">The sequence shown here is derived from an EMBL/GenBank/DDBJ whole genome shotgun (WGS) entry which is preliminary data.</text>
</comment>
<evidence type="ECO:0000313" key="5">
    <source>
        <dbReference type="Proteomes" id="UP000751190"/>
    </source>
</evidence>
<evidence type="ECO:0000256" key="3">
    <source>
        <dbReference type="SAM" id="SignalP"/>
    </source>
</evidence>
<feature type="chain" id="PRO_5035215172" evidence="3">
    <location>
        <begin position="23"/>
        <end position="323"/>
    </location>
</feature>
<feature type="signal peptide" evidence="3">
    <location>
        <begin position="1"/>
        <end position="22"/>
    </location>
</feature>
<feature type="compositionally biased region" description="Pro residues" evidence="1">
    <location>
        <begin position="146"/>
        <end position="162"/>
    </location>
</feature>
<reference evidence="4" key="1">
    <citation type="submission" date="2021-05" db="EMBL/GenBank/DDBJ databases">
        <title>The genome of the haptophyte Pavlova lutheri (Diacronema luteri, Pavlovales) - a model for lipid biosynthesis in eukaryotic algae.</title>
        <authorList>
            <person name="Hulatt C.J."/>
            <person name="Posewitz M.C."/>
        </authorList>
    </citation>
    <scope>NUCLEOTIDE SEQUENCE</scope>
    <source>
        <strain evidence="4">NIVA-4/92</strain>
    </source>
</reference>
<keyword evidence="2" id="KW-1133">Transmembrane helix</keyword>
<keyword evidence="5" id="KW-1185">Reference proteome</keyword>
<gene>
    <name evidence="4" type="ORF">KFE25_004562</name>
</gene>
<keyword evidence="2" id="KW-0812">Transmembrane</keyword>